<protein>
    <recommendedName>
        <fullName evidence="5">Phage tail tape measure protein, TP901 family, core region</fullName>
    </recommendedName>
</protein>
<feature type="transmembrane region" description="Helical" evidence="2">
    <location>
        <begin position="377"/>
        <end position="399"/>
    </location>
</feature>
<dbReference type="EMBL" id="FOWD01000057">
    <property type="protein sequence ID" value="SFO65411.1"/>
    <property type="molecule type" value="Genomic_DNA"/>
</dbReference>
<dbReference type="Gene3D" id="1.10.287.1490">
    <property type="match status" value="1"/>
</dbReference>
<gene>
    <name evidence="3" type="ORF">SAMN04489757_1578</name>
</gene>
<evidence type="ECO:0008006" key="5">
    <source>
        <dbReference type="Google" id="ProtNLM"/>
    </source>
</evidence>
<evidence type="ECO:0000313" key="4">
    <source>
        <dbReference type="Proteomes" id="UP000198806"/>
    </source>
</evidence>
<evidence type="ECO:0000256" key="2">
    <source>
        <dbReference type="SAM" id="Phobius"/>
    </source>
</evidence>
<sequence>MSFNGYKRSIKLGFDYNEVKEGIPNVKKQMAVLNAEFKKSSEEAKASGKEIDNLGVKYDFLSNKLKIQEKEVDNYRQQLEKAQSAQGNNAKAVQNATTSLEIAEAKLGQTRAQLEQVTKELEKNKSILGKTAEEWKTLGDKTGEIGQSMTTKLTLPILAAGAAIFKIGADFEDALGKTDAVFKQNAKEITDWAEGAYKNFGLARTTALDMANSFGALASGMGLSDDLTKKYSKSLTELTKDMVAFHGGKLDVAQTALNSIFTGETESLKKYGIVMTQANLQQFAYSNGIRKKISDMTEAEKVQLRYDYVMEKSVDVIGQYKREQGNANTTLSDFQEGLVELGASFSDKVLPIFTPFIDWLKNLIDKFTSLSDGTKKFIVTIAGIVAIAGPILLVLSNVFKAISNISNGIAAVPNIIGNLGKTGQAFSGLLGNTAFFGFAKWAIIIAGVALAVGYLIKQINILIGRGKEAQKGLDTELEDMTNKINGAVRGSTVRGYAVGTSYHPGGVAMVGEEGPELINLPRGTRVRTAQDTKSMLGETFNLTLNVNMDEVDDVSKLVRIAKEFKQTKRAGIVGI</sequence>
<name>A0A1I5IZ41_9FIRM</name>
<feature type="coiled-coil region" evidence="1">
    <location>
        <begin position="51"/>
        <end position="124"/>
    </location>
</feature>
<proteinExistence type="predicted"/>
<dbReference type="RefSeq" id="WP_091689050.1">
    <property type="nucleotide sequence ID" value="NZ_BAABFM010000011.1"/>
</dbReference>
<dbReference type="AlphaFoldDB" id="A0A1I5IZ41"/>
<keyword evidence="4" id="KW-1185">Reference proteome</keyword>
<keyword evidence="2" id="KW-0472">Membrane</keyword>
<organism evidence="3 4">
    <name type="scientific">Anaerocolumna aminovalerica</name>
    <dbReference type="NCBI Taxonomy" id="1527"/>
    <lineage>
        <taxon>Bacteria</taxon>
        <taxon>Bacillati</taxon>
        <taxon>Bacillota</taxon>
        <taxon>Clostridia</taxon>
        <taxon>Lachnospirales</taxon>
        <taxon>Lachnospiraceae</taxon>
        <taxon>Anaerocolumna</taxon>
    </lineage>
</organism>
<feature type="transmembrane region" description="Helical" evidence="2">
    <location>
        <begin position="434"/>
        <end position="456"/>
    </location>
</feature>
<dbReference type="OrthoDB" id="9780715at2"/>
<evidence type="ECO:0000256" key="1">
    <source>
        <dbReference type="SAM" id="Coils"/>
    </source>
</evidence>
<dbReference type="STRING" id="1527.SAMN04489757_1578"/>
<keyword evidence="2" id="KW-0812">Transmembrane</keyword>
<dbReference type="SUPFAM" id="SSF57997">
    <property type="entry name" value="Tropomyosin"/>
    <property type="match status" value="1"/>
</dbReference>
<accession>A0A1I5IZ41</accession>
<keyword evidence="1" id="KW-0175">Coiled coil</keyword>
<reference evidence="3 4" key="1">
    <citation type="submission" date="2016-10" db="EMBL/GenBank/DDBJ databases">
        <authorList>
            <person name="de Groot N.N."/>
        </authorList>
    </citation>
    <scope>NUCLEOTIDE SEQUENCE [LARGE SCALE GENOMIC DNA]</scope>
    <source>
        <strain evidence="3 4">DSM 1283</strain>
    </source>
</reference>
<keyword evidence="2" id="KW-1133">Transmembrane helix</keyword>
<dbReference type="Proteomes" id="UP000198806">
    <property type="component" value="Unassembled WGS sequence"/>
</dbReference>
<evidence type="ECO:0000313" key="3">
    <source>
        <dbReference type="EMBL" id="SFO65411.1"/>
    </source>
</evidence>